<sequence>MAEGPGPDFVPFLFVWSTAIEAASPAKKLKLMELAYKGANYHYWEPYAILIRYVQLFQLLYQYALLTVCRSDEHNTTIKNDAKWEPDAEGRYGDEFKEIRDSGIWPEDPDDYNIIDGGTVNVASWKEPRPAGCPVN</sequence>
<evidence type="ECO:0000313" key="1">
    <source>
        <dbReference type="EMBL" id="KAF2994835.1"/>
    </source>
</evidence>
<name>A0A9P4T5Q7_CURKU</name>
<protein>
    <submittedName>
        <fullName evidence="1">Uncharacterized protein</fullName>
    </submittedName>
</protein>
<dbReference type="AlphaFoldDB" id="A0A9P4T5Q7"/>
<keyword evidence="2" id="KW-1185">Reference proteome</keyword>
<evidence type="ECO:0000313" key="2">
    <source>
        <dbReference type="Proteomes" id="UP000801428"/>
    </source>
</evidence>
<organism evidence="1 2">
    <name type="scientific">Curvularia kusanoi</name>
    <name type="common">Cochliobolus kusanoi</name>
    <dbReference type="NCBI Taxonomy" id="90978"/>
    <lineage>
        <taxon>Eukaryota</taxon>
        <taxon>Fungi</taxon>
        <taxon>Dikarya</taxon>
        <taxon>Ascomycota</taxon>
        <taxon>Pezizomycotina</taxon>
        <taxon>Dothideomycetes</taxon>
        <taxon>Pleosporomycetidae</taxon>
        <taxon>Pleosporales</taxon>
        <taxon>Pleosporineae</taxon>
        <taxon>Pleosporaceae</taxon>
        <taxon>Curvularia</taxon>
    </lineage>
</organism>
<proteinExistence type="predicted"/>
<gene>
    <name evidence="1" type="ORF">E8E13_003213</name>
</gene>
<comment type="caution">
    <text evidence="1">The sequence shown here is derived from an EMBL/GenBank/DDBJ whole genome shotgun (WGS) entry which is preliminary data.</text>
</comment>
<dbReference type="EMBL" id="SWKU01000037">
    <property type="protein sequence ID" value="KAF2994835.1"/>
    <property type="molecule type" value="Genomic_DNA"/>
</dbReference>
<reference evidence="1" key="1">
    <citation type="submission" date="2019-04" db="EMBL/GenBank/DDBJ databases">
        <title>Sequencing of skin fungus with MAO and IRED activity.</title>
        <authorList>
            <person name="Marsaioli A.J."/>
            <person name="Bonatto J.M.C."/>
            <person name="Reis Junior O."/>
        </authorList>
    </citation>
    <scope>NUCLEOTIDE SEQUENCE</scope>
    <source>
        <strain evidence="1">30M1</strain>
    </source>
</reference>
<dbReference type="Proteomes" id="UP000801428">
    <property type="component" value="Unassembled WGS sequence"/>
</dbReference>
<accession>A0A9P4T5Q7</accession>